<dbReference type="AlphaFoldDB" id="A0A6N4VJ15"/>
<organism evidence="1 2">
    <name type="scientific">Mycolicibacterium poriferae</name>
    <dbReference type="NCBI Taxonomy" id="39694"/>
    <lineage>
        <taxon>Bacteria</taxon>
        <taxon>Bacillati</taxon>
        <taxon>Actinomycetota</taxon>
        <taxon>Actinomycetes</taxon>
        <taxon>Mycobacteriales</taxon>
        <taxon>Mycobacteriaceae</taxon>
        <taxon>Mycolicibacterium</taxon>
    </lineage>
</organism>
<dbReference type="KEGG" id="mpof:MPOR_56100"/>
<proteinExistence type="predicted"/>
<keyword evidence="2" id="KW-1185">Reference proteome</keyword>
<gene>
    <name evidence="1" type="ORF">MPOR_56100</name>
</gene>
<keyword evidence="1" id="KW-0614">Plasmid</keyword>
<evidence type="ECO:0000313" key="2">
    <source>
        <dbReference type="Proteomes" id="UP000466785"/>
    </source>
</evidence>
<name>A0A6N4VJ15_9MYCO</name>
<dbReference type="EMBL" id="AP022571">
    <property type="protein sequence ID" value="BBX54584.1"/>
    <property type="molecule type" value="Genomic_DNA"/>
</dbReference>
<protein>
    <submittedName>
        <fullName evidence="1">Uncharacterized protein</fullName>
    </submittedName>
</protein>
<dbReference type="Proteomes" id="UP000466785">
    <property type="component" value="Plasmid pJCM12603"/>
</dbReference>
<reference evidence="1 2" key="1">
    <citation type="journal article" date="2019" name="Emerg. Microbes Infect.">
        <title>Comprehensive subspecies identification of 175 nontuberculous mycobacteria species based on 7547 genomic profiles.</title>
        <authorList>
            <person name="Matsumoto Y."/>
            <person name="Kinjo T."/>
            <person name="Motooka D."/>
            <person name="Nabeya D."/>
            <person name="Jung N."/>
            <person name="Uechi K."/>
            <person name="Horii T."/>
            <person name="Iida T."/>
            <person name="Fujita J."/>
            <person name="Nakamura S."/>
        </authorList>
    </citation>
    <scope>NUCLEOTIDE SEQUENCE [LARGE SCALE GENOMIC DNA]</scope>
    <source>
        <strain evidence="1 2">JCM 12603</strain>
        <plasmid evidence="2">pjcm12603 dna</plasmid>
    </source>
</reference>
<evidence type="ECO:0000313" key="1">
    <source>
        <dbReference type="EMBL" id="BBX54584.1"/>
    </source>
</evidence>
<accession>A0A6N4VJ15</accession>
<geneLocation type="plasmid" evidence="2">
    <name>pjcm12603 dna</name>
</geneLocation>
<sequence>MFTKLDDMVANGGARLLRSRRLMRAPIWIYKARAGALVGSRTLMLEHIGRKTVASSRVVYESDLISSAGVS</sequence>